<dbReference type="EMBL" id="CP000245">
    <property type="protein sequence ID" value="AEG91959.1"/>
    <property type="molecule type" value="Genomic_DNA"/>
</dbReference>
<feature type="transmembrane region" description="Helical" evidence="1">
    <location>
        <begin position="129"/>
        <end position="157"/>
    </location>
</feature>
<dbReference type="OrthoDB" id="7184602at2"/>
<keyword evidence="1" id="KW-1133">Transmembrane helix</keyword>
<evidence type="ECO:0000313" key="2">
    <source>
        <dbReference type="EMBL" id="AEG91959.1"/>
    </source>
</evidence>
<name>F5XYX1_RAMTT</name>
<keyword evidence="3" id="KW-1185">Reference proteome</keyword>
<reference evidence="3" key="1">
    <citation type="submission" date="2006-01" db="EMBL/GenBank/DDBJ databases">
        <title>Genome of the cyst-dividing bacterium Ramlibacter tataouinensis.</title>
        <authorList>
            <person name="Barakat M."/>
            <person name="Ortet P."/>
            <person name="De Luca G."/>
            <person name="Jourlin-Castelli C."/>
            <person name="Ansaldi M."/>
            <person name="Py B."/>
            <person name="Fichant G."/>
            <person name="Coutinho P."/>
            <person name="Voulhoux R."/>
            <person name="Bastien O."/>
            <person name="Roy S."/>
            <person name="Marechal E."/>
            <person name="Henrissat B."/>
            <person name="Quentin Y."/>
            <person name="Noirot P."/>
            <person name="Filloux A."/>
            <person name="Mejean V."/>
            <person name="DuBow M."/>
            <person name="Barras F."/>
            <person name="Heulin T."/>
        </authorList>
    </citation>
    <scope>NUCLEOTIDE SEQUENCE [LARGE SCALE GENOMIC DNA]</scope>
    <source>
        <strain evidence="3">ATCC BAA-407 / DSM 14655 / LMG 21543 / TTB310</strain>
    </source>
</reference>
<feature type="transmembrane region" description="Helical" evidence="1">
    <location>
        <begin position="100"/>
        <end position="117"/>
    </location>
</feature>
<keyword evidence="1" id="KW-0812">Transmembrane</keyword>
<organism evidence="2 3">
    <name type="scientific">Ramlibacter tataouinensis (strain ATCC BAA-407 / DSM 14655 / LMG 21543 / TTB310)</name>
    <dbReference type="NCBI Taxonomy" id="365046"/>
    <lineage>
        <taxon>Bacteria</taxon>
        <taxon>Pseudomonadati</taxon>
        <taxon>Pseudomonadota</taxon>
        <taxon>Betaproteobacteria</taxon>
        <taxon>Burkholderiales</taxon>
        <taxon>Comamonadaceae</taxon>
        <taxon>Ramlibacter</taxon>
    </lineage>
</organism>
<sequence length="424" mass="45669">MDTSVQLYEAHTGLSVSWNPPFMSALMRWLGGGELATTALVILHVVLLYGASLLVIDSLLRARERNGNTTVTIWKMLLASAVVLNPIIAIYAGIVWKDVLFGALLAGGAACAIAALAEQGTPRGLYATLAVLALAAALLTRQQGIFMAPVLLLVLLADRGRRTTLRAWLLVMAAFALAVLFLQQSAGQAVRDSDSRSTSVGFRSIMIFDMMGIVAYSARSASELAAAITPQQLRAVRIVYQPSRIDSIASDPVAESWLNGFTPTALRGAWWALVCQNPGAWLKHRAAAFATLLGLSGIKHTLPVHTGVHGNTAYLQAVGLQERRSLRDLLVERVAASLFGLPLYRHAFWLTTLIVCAVAWHRCALQAPLRRTAGCIIAACALFYVSFAPTMIASDFRYLFAAIPLIGLVILVLAFGAREEEHAP</sequence>
<evidence type="ECO:0000313" key="3">
    <source>
        <dbReference type="Proteomes" id="UP000008385"/>
    </source>
</evidence>
<reference evidence="2 3" key="2">
    <citation type="journal article" date="2011" name="PLoS ONE">
        <title>The Cyst-Dividing Bacterium Ramlibacter tataouinensis TTB310 Genome Reveals a Well-Stocked Toolbox for Adaptation to a Desert Environment.</title>
        <authorList>
            <person name="De Luca G."/>
            <person name="Barakat M."/>
            <person name="Ortet P."/>
            <person name="Fochesato S."/>
            <person name="Jourlin-Castelli C."/>
            <person name="Ansaldi M."/>
            <person name="Py B."/>
            <person name="Fichant G."/>
            <person name="Coutinho P.M."/>
            <person name="Voulhoux R."/>
            <person name="Bastien O."/>
            <person name="Marechal E."/>
            <person name="Henrissat B."/>
            <person name="Quentin Y."/>
            <person name="Noirot P."/>
            <person name="Filloux A."/>
            <person name="Mejean V."/>
            <person name="Dubow M.S."/>
            <person name="Barras F."/>
            <person name="Barbe V."/>
            <person name="Weissenbach J."/>
            <person name="Mihalcescu I."/>
            <person name="Vermeglio A."/>
            <person name="Achouak W."/>
            <person name="Heulin T."/>
        </authorList>
    </citation>
    <scope>NUCLEOTIDE SEQUENCE [LARGE SCALE GENOMIC DNA]</scope>
    <source>
        <strain evidence="3">ATCC BAA-407 / DSM 14655 / LMG 21543 / TTB310</strain>
    </source>
</reference>
<feature type="transmembrane region" description="Helical" evidence="1">
    <location>
        <begin position="72"/>
        <end position="94"/>
    </location>
</feature>
<keyword evidence="1" id="KW-0472">Membrane</keyword>
<feature type="transmembrane region" description="Helical" evidence="1">
    <location>
        <begin position="163"/>
        <end position="182"/>
    </location>
</feature>
<proteinExistence type="predicted"/>
<dbReference type="AlphaFoldDB" id="F5XYX1"/>
<gene>
    <name evidence="2" type="ordered locus">Rta_08770</name>
</gene>
<dbReference type="KEGG" id="rta:Rta_08770"/>
<dbReference type="Proteomes" id="UP000008385">
    <property type="component" value="Chromosome"/>
</dbReference>
<dbReference type="eggNOG" id="ENOG50337BN">
    <property type="taxonomic scope" value="Bacteria"/>
</dbReference>
<accession>F5XYX1</accession>
<dbReference type="STRING" id="365046.Rta_08770"/>
<dbReference type="HOGENOM" id="CLU_610915_0_0_4"/>
<protein>
    <submittedName>
        <fullName evidence="2">Candidate membrane protein</fullName>
    </submittedName>
</protein>
<feature type="transmembrane region" description="Helical" evidence="1">
    <location>
        <begin position="372"/>
        <end position="392"/>
    </location>
</feature>
<evidence type="ECO:0000256" key="1">
    <source>
        <dbReference type="SAM" id="Phobius"/>
    </source>
</evidence>
<feature type="transmembrane region" description="Helical" evidence="1">
    <location>
        <begin position="35"/>
        <end position="60"/>
    </location>
</feature>
<feature type="transmembrane region" description="Helical" evidence="1">
    <location>
        <begin position="398"/>
        <end position="417"/>
    </location>
</feature>
<dbReference type="RefSeq" id="WP_013900192.1">
    <property type="nucleotide sequence ID" value="NC_015677.1"/>
</dbReference>